<dbReference type="Proteomes" id="UP001318120">
    <property type="component" value="Chromosome"/>
</dbReference>
<feature type="transmembrane region" description="Helical" evidence="2">
    <location>
        <begin position="790"/>
        <end position="815"/>
    </location>
</feature>
<keyword evidence="2" id="KW-0812">Transmembrane</keyword>
<reference evidence="3 4" key="1">
    <citation type="journal article" date="2017" name="Genome Biol. Evol.">
        <title>Comparative Genomic Analysis Identifies a Campylobacter Clade Deficient in Selenium Metabolism.</title>
        <authorList>
            <person name="Miller W.G."/>
            <person name="Yee E."/>
            <person name="Lopes B.S."/>
            <person name="Chapman M.H."/>
            <person name="Huynh S."/>
            <person name="Bono J.L."/>
            <person name="Parker C.T."/>
            <person name="Strachan N.J.C."/>
            <person name="Forbes K.J."/>
        </authorList>
    </citation>
    <scope>NUCLEOTIDE SEQUENCE [LARGE SCALE GENOMIC DNA]</scope>
    <source>
        <strain evidence="3 4">RM9261</strain>
    </source>
</reference>
<proteinExistence type="predicted"/>
<dbReference type="GeneID" id="93113626"/>
<keyword evidence="2" id="KW-0472">Membrane</keyword>
<name>A0ABZ2E6A7_9BACT</name>
<sequence>MGSNKHVDWYFDLYVPTVVDRYDKTIKINREDNNMYPLEVTALKTLLNNKFNGASSKDSFEANLKKLREIHHIGMSRRLRTFAKNETGNLKTLDTKKIEKEFGSPVVTIENSIHTDIMDRYLQQETGGNIKDLDEFFNHFIPYIDKEIKAEIKKKNEPAIKALRASKWGEKNASLINFIEKNGFMPNKATRFEHIKYAATLYTLIHYLDLQYSYLGGGLYDFQVTYLCEVTFIHNGWNLPLKYDRYTKTVVNNFTISLPDYISGVLEILDGADFRLVELQNGKIVKILMSDSRFFTILNKRIEFSPPVALKGISLDEKEARYTRLIRQKLGYEELPYKKKNREEKILDGIAGNSKVVNAEIGLFLDLFPFKNKNIRRKKEWQLFLKGVMKYFCSLAGVPAEGGMGFVSVKVPNNVSYVRYDGGGGDGKGQHGQFLNINIQKRYRDTKPPEVCFFSQQISNRNVLLHLVTSDGDKGYFEYILDYSFFYRGIASSGTATGIGLGLTAGDAVFNYLNKERFDFYFKHAKAELRDFKSPGSLGALHILQDYFEFEIELGSPNPINPNRPGSYTNFTIHKNYFNRTVTETQNIYQAEFKYHYNYSYGGDNFYTGSGEGTYISSIYPTENSLNPYEHIDTIKGLKARGGSFWDNANDDNRTQIDWENKGKMEDGFVGANIHPRLPMPIRLWNSIPYRGKFVAYNSSLLIKTRYKERVKVAKGWAKFIAPVLAIVGAVISFFLPPVGVAIMVGASALVAIAGVLLDIEWMTMVGSAVASGALLGYGISTGIEAGIGGAISAAITSPLTYVSIALQIGISMYGNSLEAKIKGMQNELKEMEENWEKEVDSRVNPLGGIGKTSSAGDEDFDNFYSLMDQEYLSQALFLASDVEMSSPVFNDSKYDNTRKV</sequence>
<gene>
    <name evidence="3" type="ORF">CVIC9261_05910</name>
</gene>
<feature type="coiled-coil region" evidence="1">
    <location>
        <begin position="815"/>
        <end position="842"/>
    </location>
</feature>
<dbReference type="RefSeq" id="WP_338438949.1">
    <property type="nucleotide sequence ID" value="NZ_CP144916.1"/>
</dbReference>
<accession>A0ABZ2E6A7</accession>
<evidence type="ECO:0000313" key="4">
    <source>
        <dbReference type="Proteomes" id="UP001318120"/>
    </source>
</evidence>
<feature type="transmembrane region" description="Helical" evidence="2">
    <location>
        <begin position="765"/>
        <end position="784"/>
    </location>
</feature>
<feature type="transmembrane region" description="Helical" evidence="2">
    <location>
        <begin position="741"/>
        <end position="758"/>
    </location>
</feature>
<keyword evidence="1" id="KW-0175">Coiled coil</keyword>
<keyword evidence="4" id="KW-1185">Reference proteome</keyword>
<organism evidence="3 4">
    <name type="scientific">Campylobacter vicugnae</name>
    <dbReference type="NCBI Taxonomy" id="1660076"/>
    <lineage>
        <taxon>Bacteria</taxon>
        <taxon>Pseudomonadati</taxon>
        <taxon>Campylobacterota</taxon>
        <taxon>Epsilonproteobacteria</taxon>
        <taxon>Campylobacterales</taxon>
        <taxon>Campylobacteraceae</taxon>
        <taxon>Campylobacter</taxon>
    </lineage>
</organism>
<dbReference type="EMBL" id="CP144916">
    <property type="protein sequence ID" value="WWC41235.1"/>
    <property type="molecule type" value="Genomic_DNA"/>
</dbReference>
<keyword evidence="2" id="KW-1133">Transmembrane helix</keyword>
<evidence type="ECO:0000313" key="3">
    <source>
        <dbReference type="EMBL" id="WWC41235.1"/>
    </source>
</evidence>
<evidence type="ECO:0000256" key="2">
    <source>
        <dbReference type="SAM" id="Phobius"/>
    </source>
</evidence>
<feature type="transmembrane region" description="Helical" evidence="2">
    <location>
        <begin position="716"/>
        <end position="735"/>
    </location>
</feature>
<evidence type="ECO:0000256" key="1">
    <source>
        <dbReference type="SAM" id="Coils"/>
    </source>
</evidence>
<protein>
    <submittedName>
        <fullName evidence="3">DUF456 domain-containing protein</fullName>
    </submittedName>
</protein>